<dbReference type="Proteomes" id="UP001175000">
    <property type="component" value="Unassembled WGS sequence"/>
</dbReference>
<proteinExistence type="predicted"/>
<name>A0AA39TYT2_9PEZI</name>
<evidence type="ECO:0000313" key="2">
    <source>
        <dbReference type="EMBL" id="KAK0612068.1"/>
    </source>
</evidence>
<dbReference type="EMBL" id="JAULSU010000007">
    <property type="protein sequence ID" value="KAK0612068.1"/>
    <property type="molecule type" value="Genomic_DNA"/>
</dbReference>
<reference evidence="2" key="1">
    <citation type="submission" date="2023-06" db="EMBL/GenBank/DDBJ databases">
        <title>Genome-scale phylogeny and comparative genomics of the fungal order Sordariales.</title>
        <authorList>
            <consortium name="Lawrence Berkeley National Laboratory"/>
            <person name="Hensen N."/>
            <person name="Bonometti L."/>
            <person name="Westerberg I."/>
            <person name="Brannstrom I.O."/>
            <person name="Guillou S."/>
            <person name="Cros-Aarteil S."/>
            <person name="Calhoun S."/>
            <person name="Haridas S."/>
            <person name="Kuo A."/>
            <person name="Mondo S."/>
            <person name="Pangilinan J."/>
            <person name="Riley R."/>
            <person name="Labutti K."/>
            <person name="Andreopoulos B."/>
            <person name="Lipzen A."/>
            <person name="Chen C."/>
            <person name="Yanf M."/>
            <person name="Daum C."/>
            <person name="Ng V."/>
            <person name="Clum A."/>
            <person name="Steindorff A."/>
            <person name="Ohm R."/>
            <person name="Martin F."/>
            <person name="Silar P."/>
            <person name="Natvig D."/>
            <person name="Lalanne C."/>
            <person name="Gautier V."/>
            <person name="Ament-Velasquez S.L."/>
            <person name="Kruys A."/>
            <person name="Hutchinson M.I."/>
            <person name="Powell A.J."/>
            <person name="Barry K."/>
            <person name="Miller A.N."/>
            <person name="Grigoriev I.V."/>
            <person name="Debuchy R."/>
            <person name="Gladieux P."/>
            <person name="Thoren M.H."/>
            <person name="Johannesson H."/>
        </authorList>
    </citation>
    <scope>NUCLEOTIDE SEQUENCE</scope>
    <source>
        <strain evidence="2">CBS 606.72</strain>
    </source>
</reference>
<evidence type="ECO:0000256" key="1">
    <source>
        <dbReference type="SAM" id="MobiDB-lite"/>
    </source>
</evidence>
<keyword evidence="3" id="KW-1185">Reference proteome</keyword>
<evidence type="ECO:0000313" key="3">
    <source>
        <dbReference type="Proteomes" id="UP001175000"/>
    </source>
</evidence>
<feature type="region of interest" description="Disordered" evidence="1">
    <location>
        <begin position="24"/>
        <end position="58"/>
    </location>
</feature>
<gene>
    <name evidence="2" type="ORF">B0T14DRAFT_340563</name>
</gene>
<sequence>MSCSGGAWPDWMWWATLLRTSPSQCPEAPPRSKGAGFTPLRLGRKGAPSRLPSPGNQPFSRKLLARRVRCHDRLWRLALLSWSHEAEVQDTLVQGNDSRRLSFRWQTVGLSPTSTTDEG</sequence>
<comment type="caution">
    <text evidence="2">The sequence shown here is derived from an EMBL/GenBank/DDBJ whole genome shotgun (WGS) entry which is preliminary data.</text>
</comment>
<dbReference type="AlphaFoldDB" id="A0AA39TYT2"/>
<protein>
    <submittedName>
        <fullName evidence="2">Uncharacterized protein</fullName>
    </submittedName>
</protein>
<organism evidence="2 3">
    <name type="scientific">Immersiella caudata</name>
    <dbReference type="NCBI Taxonomy" id="314043"/>
    <lineage>
        <taxon>Eukaryota</taxon>
        <taxon>Fungi</taxon>
        <taxon>Dikarya</taxon>
        <taxon>Ascomycota</taxon>
        <taxon>Pezizomycotina</taxon>
        <taxon>Sordariomycetes</taxon>
        <taxon>Sordariomycetidae</taxon>
        <taxon>Sordariales</taxon>
        <taxon>Lasiosphaeriaceae</taxon>
        <taxon>Immersiella</taxon>
    </lineage>
</organism>
<accession>A0AA39TYT2</accession>